<keyword evidence="2" id="KW-1133">Transmembrane helix</keyword>
<feature type="compositionally biased region" description="Low complexity" evidence="1">
    <location>
        <begin position="26"/>
        <end position="49"/>
    </location>
</feature>
<evidence type="ECO:0000256" key="1">
    <source>
        <dbReference type="SAM" id="MobiDB-lite"/>
    </source>
</evidence>
<sequence>MSHPRRDTGAAPLPDGLSPQTPAPPAAHAAGAAGPVDAVDAAAAAERAALNQPPPGGASPHAVPPSPSGEGALPPPDLGWMGDLQGLAQAARGMFQSRALLLMLELERARHGLINLMVLLVVAAIAGATAWFALWAGAIALAVHLGLALPWACLGVLVINLLLLGWVASAMKSLAPLMSLPASRRQFHWLFNDPRDQEDTPADGRPAAPSA</sequence>
<name>A0ABR6GKT7_9BURK</name>
<keyword evidence="2" id="KW-0812">Transmembrane</keyword>
<dbReference type="EMBL" id="JACHXO010000001">
    <property type="protein sequence ID" value="MBB3192720.1"/>
    <property type="molecule type" value="Genomic_DNA"/>
</dbReference>
<keyword evidence="2" id="KW-0472">Membrane</keyword>
<comment type="caution">
    <text evidence="3">The sequence shown here is derived from an EMBL/GenBank/DDBJ whole genome shotgun (WGS) entry which is preliminary data.</text>
</comment>
<feature type="transmembrane region" description="Helical" evidence="2">
    <location>
        <begin position="148"/>
        <end position="168"/>
    </location>
</feature>
<evidence type="ECO:0000313" key="4">
    <source>
        <dbReference type="Proteomes" id="UP000574369"/>
    </source>
</evidence>
<keyword evidence="4" id="KW-1185">Reference proteome</keyword>
<evidence type="ECO:0000313" key="3">
    <source>
        <dbReference type="EMBL" id="MBB3192720.1"/>
    </source>
</evidence>
<protein>
    <recommendedName>
        <fullName evidence="5">Phage holin family protein</fullName>
    </recommendedName>
</protein>
<feature type="region of interest" description="Disordered" evidence="1">
    <location>
        <begin position="1"/>
        <end position="75"/>
    </location>
</feature>
<reference evidence="3 4" key="1">
    <citation type="submission" date="2020-08" db="EMBL/GenBank/DDBJ databases">
        <title>Genomic Encyclopedia of Type Strains, Phase III (KMG-III): the genomes of soil and plant-associated and newly described type strains.</title>
        <authorList>
            <person name="Whitman W."/>
        </authorList>
    </citation>
    <scope>NUCLEOTIDE SEQUENCE [LARGE SCALE GENOMIC DNA]</scope>
    <source>
        <strain evidence="3 4">CECT 7247</strain>
    </source>
</reference>
<feature type="compositionally biased region" description="Pro residues" evidence="1">
    <location>
        <begin position="52"/>
        <end position="75"/>
    </location>
</feature>
<feature type="transmembrane region" description="Helical" evidence="2">
    <location>
        <begin position="113"/>
        <end position="142"/>
    </location>
</feature>
<dbReference type="Proteomes" id="UP000574369">
    <property type="component" value="Unassembled WGS sequence"/>
</dbReference>
<gene>
    <name evidence="3" type="ORF">FHS28_000085</name>
</gene>
<evidence type="ECO:0008006" key="5">
    <source>
        <dbReference type="Google" id="ProtNLM"/>
    </source>
</evidence>
<dbReference type="RefSeq" id="WP_184293912.1">
    <property type="nucleotide sequence ID" value="NZ_JACHXO010000001.1"/>
</dbReference>
<proteinExistence type="predicted"/>
<evidence type="ECO:0000256" key="2">
    <source>
        <dbReference type="SAM" id="Phobius"/>
    </source>
</evidence>
<organism evidence="3 4">
    <name type="scientific">Roseateles terrae</name>
    <dbReference type="NCBI Taxonomy" id="431060"/>
    <lineage>
        <taxon>Bacteria</taxon>
        <taxon>Pseudomonadati</taxon>
        <taxon>Pseudomonadota</taxon>
        <taxon>Betaproteobacteria</taxon>
        <taxon>Burkholderiales</taxon>
        <taxon>Sphaerotilaceae</taxon>
        <taxon>Roseateles</taxon>
    </lineage>
</organism>
<accession>A0ABR6GKT7</accession>